<evidence type="ECO:0000256" key="1">
    <source>
        <dbReference type="SAM" id="MobiDB-lite"/>
    </source>
</evidence>
<proteinExistence type="predicted"/>
<sequence>MNKPDIMNNTPPPPAQQNATQIEFNQAMEDFKTMFPTMELDVIETVLRANKGAVDATVDQLLALTKDTEHEKLRSEQYSSDLDDDDVPLRVRLNWRPPLLGPLPPDFLCVDFMSCDSQLSDLELEDERFAILLQNEEFMSELRKNREFLSSLNSDVGFGTPCKSSVDDDSDFKEKLKHMGKVSKKKFSQMARVFTGKKKKKSSSSSSSGGCGNSSSKDHVLLTQDENSTD</sequence>
<protein>
    <submittedName>
        <fullName evidence="3">CUE domain-containing protein 1</fullName>
    </submittedName>
</protein>
<dbReference type="EMBL" id="HBUF01207923">
    <property type="protein sequence ID" value="CAG6664499.1"/>
    <property type="molecule type" value="Transcribed_RNA"/>
</dbReference>
<dbReference type="InterPro" id="IPR003892">
    <property type="entry name" value="CUE"/>
</dbReference>
<reference evidence="3" key="1">
    <citation type="submission" date="2021-05" db="EMBL/GenBank/DDBJ databases">
        <authorList>
            <person name="Alioto T."/>
            <person name="Alioto T."/>
            <person name="Gomez Garrido J."/>
        </authorList>
    </citation>
    <scope>NUCLEOTIDE SEQUENCE</scope>
</reference>
<dbReference type="EMBL" id="HBUF01027989">
    <property type="protein sequence ID" value="CAG6613558.1"/>
    <property type="molecule type" value="Transcribed_RNA"/>
</dbReference>
<evidence type="ECO:0000313" key="3">
    <source>
        <dbReference type="EMBL" id="CAG6613558.1"/>
    </source>
</evidence>
<dbReference type="InterPro" id="IPR009060">
    <property type="entry name" value="UBA-like_sf"/>
</dbReference>
<organism evidence="3">
    <name type="scientific">Cacopsylla melanoneura</name>
    <dbReference type="NCBI Taxonomy" id="428564"/>
    <lineage>
        <taxon>Eukaryota</taxon>
        <taxon>Metazoa</taxon>
        <taxon>Ecdysozoa</taxon>
        <taxon>Arthropoda</taxon>
        <taxon>Hexapoda</taxon>
        <taxon>Insecta</taxon>
        <taxon>Pterygota</taxon>
        <taxon>Neoptera</taxon>
        <taxon>Paraneoptera</taxon>
        <taxon>Hemiptera</taxon>
        <taxon>Sternorrhyncha</taxon>
        <taxon>Psylloidea</taxon>
        <taxon>Psyllidae</taxon>
        <taxon>Psyllinae</taxon>
        <taxon>Cacopsylla</taxon>
    </lineage>
</organism>
<dbReference type="Pfam" id="PF02845">
    <property type="entry name" value="CUE"/>
    <property type="match status" value="1"/>
</dbReference>
<dbReference type="PROSITE" id="PS51140">
    <property type="entry name" value="CUE"/>
    <property type="match status" value="1"/>
</dbReference>
<evidence type="ECO:0000259" key="2">
    <source>
        <dbReference type="PROSITE" id="PS51140"/>
    </source>
</evidence>
<dbReference type="Gene3D" id="1.10.8.10">
    <property type="entry name" value="DNA helicase RuvA subunit, C-terminal domain"/>
    <property type="match status" value="1"/>
</dbReference>
<dbReference type="EMBL" id="HBUF01380154">
    <property type="protein sequence ID" value="CAG6729940.1"/>
    <property type="molecule type" value="Transcribed_RNA"/>
</dbReference>
<dbReference type="InterPro" id="IPR040195">
    <property type="entry name" value="CUE_CUED1"/>
</dbReference>
<dbReference type="SUPFAM" id="SSF46934">
    <property type="entry name" value="UBA-like"/>
    <property type="match status" value="1"/>
</dbReference>
<dbReference type="InterPro" id="IPR040192">
    <property type="entry name" value="CUEDC1"/>
</dbReference>
<dbReference type="PANTHER" id="PTHR13467:SF3">
    <property type="entry name" value="CUE DOMAIN-CONTAINING PROTEIN 1"/>
    <property type="match status" value="1"/>
</dbReference>
<name>A0A8D8LRK3_9HEMI</name>
<dbReference type="EMBL" id="HBUF01539800">
    <property type="protein sequence ID" value="CAG6754658.1"/>
    <property type="molecule type" value="Transcribed_RNA"/>
</dbReference>
<dbReference type="PANTHER" id="PTHR13467">
    <property type="entry name" value="CUE DOMAIN CONTAINING PROTEIN 1"/>
    <property type="match status" value="1"/>
</dbReference>
<dbReference type="GO" id="GO:0043130">
    <property type="term" value="F:ubiquitin binding"/>
    <property type="evidence" value="ECO:0007669"/>
    <property type="project" value="InterPro"/>
</dbReference>
<dbReference type="CDD" id="cd14366">
    <property type="entry name" value="CUE_CUED1"/>
    <property type="match status" value="1"/>
</dbReference>
<feature type="region of interest" description="Disordered" evidence="1">
    <location>
        <begin position="179"/>
        <end position="230"/>
    </location>
</feature>
<dbReference type="AlphaFoldDB" id="A0A8D8LRK3"/>
<feature type="domain" description="CUE" evidence="2">
    <location>
        <begin position="23"/>
        <end position="66"/>
    </location>
</feature>
<accession>A0A8D8LRK3</accession>
<dbReference type="SMART" id="SM00546">
    <property type="entry name" value="CUE"/>
    <property type="match status" value="1"/>
</dbReference>